<dbReference type="PANTHER" id="PTHR43280:SF29">
    <property type="entry name" value="ARAC-FAMILY TRANSCRIPTIONAL REGULATOR"/>
    <property type="match status" value="1"/>
</dbReference>
<dbReference type="InterPro" id="IPR018060">
    <property type="entry name" value="HTH_AraC"/>
</dbReference>
<evidence type="ECO:0000256" key="3">
    <source>
        <dbReference type="ARBA" id="ARBA00023163"/>
    </source>
</evidence>
<dbReference type="AlphaFoldDB" id="A0A3N4PPY4"/>
<feature type="transmembrane region" description="Helical" evidence="4">
    <location>
        <begin position="71"/>
        <end position="92"/>
    </location>
</feature>
<feature type="domain" description="HTH araC/xylS-type" evidence="5">
    <location>
        <begin position="266"/>
        <end position="374"/>
    </location>
</feature>
<evidence type="ECO:0000313" key="6">
    <source>
        <dbReference type="EMBL" id="RPE05790.1"/>
    </source>
</evidence>
<dbReference type="InterPro" id="IPR020449">
    <property type="entry name" value="Tscrpt_reg_AraC-type_HTH"/>
</dbReference>
<name>A0A3N4PPY4_9BACT</name>
<organism evidence="6 7">
    <name type="scientific">Chitinophaga lutea</name>
    <dbReference type="NCBI Taxonomy" id="2488634"/>
    <lineage>
        <taxon>Bacteria</taxon>
        <taxon>Pseudomonadati</taxon>
        <taxon>Bacteroidota</taxon>
        <taxon>Chitinophagia</taxon>
        <taxon>Chitinophagales</taxon>
        <taxon>Chitinophagaceae</taxon>
        <taxon>Chitinophaga</taxon>
    </lineage>
</organism>
<keyword evidence="2" id="KW-0238">DNA-binding</keyword>
<dbReference type="SUPFAM" id="SSF46689">
    <property type="entry name" value="Homeodomain-like"/>
    <property type="match status" value="1"/>
</dbReference>
<dbReference type="SMART" id="SM00342">
    <property type="entry name" value="HTH_ARAC"/>
    <property type="match status" value="1"/>
</dbReference>
<keyword evidence="3" id="KW-0804">Transcription</keyword>
<sequence length="379" mass="43861">MDRLSLIGIIGFVTVFICFLMGLFLLTVKTKHKLSNVLFALYIFVAGLDFSGFFIYRFLDAYNNWEMLRTQTSLLSMPLFYLYVLSVCYSDFRLRPVHLLHLLPFVISNLAVVQEYYLAGQAAKTYYFEHYGSMPQVQVKRVVLELQSVFYITAIFLTLKKSRNIFLENYTGPSIVSYKWLFQLVVITTVVHVIVFLRMLFQWTTDDENAITWALLFGAITALIVMCWFVLKALYQPELFRGVDSTLPLVREMLPEPESVKPSGTEEKIAMLKAYMEQAEPYLEPDLTIQELAARMNMPMRELSLLINHHLNQHFFDFINGYRIEKAKKLLSSSTKQALNVQEILYEVGFNSKSSFNTAFKKHTNTTPTQYRNSSLSGN</sequence>
<feature type="transmembrane region" description="Helical" evidence="4">
    <location>
        <begin position="38"/>
        <end position="59"/>
    </location>
</feature>
<reference evidence="6 7" key="1">
    <citation type="submission" date="2018-11" db="EMBL/GenBank/DDBJ databases">
        <title>Chitinophaga lutea sp.nov., isolate from arsenic contaminated soil.</title>
        <authorList>
            <person name="Zong Y."/>
        </authorList>
    </citation>
    <scope>NUCLEOTIDE SEQUENCE [LARGE SCALE GENOMIC DNA]</scope>
    <source>
        <strain evidence="6 7">ZY74</strain>
    </source>
</reference>
<evidence type="ECO:0000313" key="7">
    <source>
        <dbReference type="Proteomes" id="UP000278351"/>
    </source>
</evidence>
<dbReference type="GO" id="GO:0043565">
    <property type="term" value="F:sequence-specific DNA binding"/>
    <property type="evidence" value="ECO:0007669"/>
    <property type="project" value="InterPro"/>
</dbReference>
<dbReference type="PRINTS" id="PR00032">
    <property type="entry name" value="HTHARAC"/>
</dbReference>
<evidence type="ECO:0000256" key="2">
    <source>
        <dbReference type="ARBA" id="ARBA00023125"/>
    </source>
</evidence>
<dbReference type="PANTHER" id="PTHR43280">
    <property type="entry name" value="ARAC-FAMILY TRANSCRIPTIONAL REGULATOR"/>
    <property type="match status" value="1"/>
</dbReference>
<comment type="caution">
    <text evidence="6">The sequence shown here is derived from an EMBL/GenBank/DDBJ whole genome shotgun (WGS) entry which is preliminary data.</text>
</comment>
<feature type="transmembrane region" description="Helical" evidence="4">
    <location>
        <begin position="139"/>
        <end position="159"/>
    </location>
</feature>
<dbReference type="GO" id="GO:0003700">
    <property type="term" value="F:DNA-binding transcription factor activity"/>
    <property type="evidence" value="ECO:0007669"/>
    <property type="project" value="InterPro"/>
</dbReference>
<keyword evidence="4" id="KW-1133">Transmembrane helix</keyword>
<dbReference type="Gene3D" id="1.10.10.60">
    <property type="entry name" value="Homeodomain-like"/>
    <property type="match status" value="2"/>
</dbReference>
<feature type="transmembrane region" description="Helical" evidence="4">
    <location>
        <begin position="99"/>
        <end position="119"/>
    </location>
</feature>
<dbReference type="RefSeq" id="WP_123849443.1">
    <property type="nucleotide sequence ID" value="NZ_RPDH01000003.1"/>
</dbReference>
<dbReference type="PROSITE" id="PS01124">
    <property type="entry name" value="HTH_ARAC_FAMILY_2"/>
    <property type="match status" value="1"/>
</dbReference>
<feature type="transmembrane region" description="Helical" evidence="4">
    <location>
        <begin position="6"/>
        <end position="26"/>
    </location>
</feature>
<keyword evidence="7" id="KW-1185">Reference proteome</keyword>
<keyword evidence="1" id="KW-0805">Transcription regulation</keyword>
<proteinExistence type="predicted"/>
<dbReference type="OrthoDB" id="9779074at2"/>
<keyword evidence="4" id="KW-0472">Membrane</keyword>
<accession>A0A3N4PPY4</accession>
<evidence type="ECO:0000256" key="1">
    <source>
        <dbReference type="ARBA" id="ARBA00023015"/>
    </source>
</evidence>
<feature type="transmembrane region" description="Helical" evidence="4">
    <location>
        <begin position="180"/>
        <end position="201"/>
    </location>
</feature>
<evidence type="ECO:0000259" key="5">
    <source>
        <dbReference type="PROSITE" id="PS01124"/>
    </source>
</evidence>
<dbReference type="Proteomes" id="UP000278351">
    <property type="component" value="Unassembled WGS sequence"/>
</dbReference>
<gene>
    <name evidence="6" type="ORF">EGT74_25845</name>
</gene>
<protein>
    <submittedName>
        <fullName evidence="6">AraC family transcriptional regulator</fullName>
    </submittedName>
</protein>
<dbReference type="InterPro" id="IPR018062">
    <property type="entry name" value="HTH_AraC-typ_CS"/>
</dbReference>
<feature type="transmembrane region" description="Helical" evidence="4">
    <location>
        <begin position="213"/>
        <end position="231"/>
    </location>
</feature>
<dbReference type="Pfam" id="PF12833">
    <property type="entry name" value="HTH_18"/>
    <property type="match status" value="1"/>
</dbReference>
<dbReference type="EMBL" id="RPDH01000003">
    <property type="protein sequence ID" value="RPE05790.1"/>
    <property type="molecule type" value="Genomic_DNA"/>
</dbReference>
<keyword evidence="4" id="KW-0812">Transmembrane</keyword>
<dbReference type="InterPro" id="IPR009057">
    <property type="entry name" value="Homeodomain-like_sf"/>
</dbReference>
<dbReference type="PROSITE" id="PS00041">
    <property type="entry name" value="HTH_ARAC_FAMILY_1"/>
    <property type="match status" value="1"/>
</dbReference>
<evidence type="ECO:0000256" key="4">
    <source>
        <dbReference type="SAM" id="Phobius"/>
    </source>
</evidence>